<feature type="transmembrane region" description="Helical" evidence="12">
    <location>
        <begin position="105"/>
        <end position="123"/>
    </location>
</feature>
<keyword evidence="5 12" id="KW-1133">Transmembrane helix</keyword>
<evidence type="ECO:0000256" key="9">
    <source>
        <dbReference type="ARBA" id="ARBA00023136"/>
    </source>
</evidence>
<keyword evidence="14" id="KW-1185">Reference proteome</keyword>
<evidence type="ECO:0000256" key="10">
    <source>
        <dbReference type="ARBA" id="ARBA00023157"/>
    </source>
</evidence>
<keyword evidence="8" id="KW-0350">Heme biosynthesis</keyword>
<feature type="transmembrane region" description="Helical" evidence="12">
    <location>
        <begin position="75"/>
        <end position="93"/>
    </location>
</feature>
<dbReference type="RefSeq" id="WP_277833508.1">
    <property type="nucleotide sequence ID" value="NZ_JARQZE010000008.1"/>
</dbReference>
<reference evidence="14" key="1">
    <citation type="journal article" date="2019" name="Int. J. Syst. Evol. Microbiol.">
        <title>The Global Catalogue of Microorganisms (GCM) 10K type strain sequencing project: providing services to taxonomists for standard genome sequencing and annotation.</title>
        <authorList>
            <consortium name="The Broad Institute Genomics Platform"/>
            <consortium name="The Broad Institute Genome Sequencing Center for Infectious Disease"/>
            <person name="Wu L."/>
            <person name="Ma J."/>
        </authorList>
    </citation>
    <scope>NUCLEOTIDE SEQUENCE [LARGE SCALE GENOMIC DNA]</scope>
    <source>
        <strain evidence="14">CCUG 48884</strain>
    </source>
</reference>
<name>A0ABW3WDE9_9RHOO</name>
<evidence type="ECO:0000256" key="11">
    <source>
        <dbReference type="ARBA" id="ARBA00023444"/>
    </source>
</evidence>
<keyword evidence="3 12" id="KW-0812">Transmembrane</keyword>
<comment type="subcellular location">
    <subcellularLocation>
        <location evidence="1">Membrane</location>
        <topology evidence="1">Multi-pass membrane protein</topology>
    </subcellularLocation>
</comment>
<keyword evidence="10" id="KW-1015">Disulfide bond</keyword>
<feature type="transmembrane region" description="Helical" evidence="12">
    <location>
        <begin position="244"/>
        <end position="264"/>
    </location>
</feature>
<dbReference type="Proteomes" id="UP001597158">
    <property type="component" value="Unassembled WGS sequence"/>
</dbReference>
<evidence type="ECO:0000256" key="2">
    <source>
        <dbReference type="ARBA" id="ARBA00022475"/>
    </source>
</evidence>
<organism evidence="13 14">
    <name type="scientific">Thauera mechernichensis</name>
    <dbReference type="NCBI Taxonomy" id="82788"/>
    <lineage>
        <taxon>Bacteria</taxon>
        <taxon>Pseudomonadati</taxon>
        <taxon>Pseudomonadota</taxon>
        <taxon>Betaproteobacteria</taxon>
        <taxon>Rhodocyclales</taxon>
        <taxon>Zoogloeaceae</taxon>
        <taxon>Thauera</taxon>
    </lineage>
</organism>
<evidence type="ECO:0000256" key="12">
    <source>
        <dbReference type="SAM" id="Phobius"/>
    </source>
</evidence>
<dbReference type="Pfam" id="PF02628">
    <property type="entry name" value="COX15-CtaA"/>
    <property type="match status" value="1"/>
</dbReference>
<evidence type="ECO:0000256" key="6">
    <source>
        <dbReference type="ARBA" id="ARBA00023002"/>
    </source>
</evidence>
<evidence type="ECO:0000256" key="5">
    <source>
        <dbReference type="ARBA" id="ARBA00022989"/>
    </source>
</evidence>
<dbReference type="InterPro" id="IPR003780">
    <property type="entry name" value="COX15/CtaA_fam"/>
</dbReference>
<sequence length="356" mass="38276">MRRFTWLVNLTLALTLMVIALGAYTRLTDAGLGCPDWPGCYGRLTPPVKDVHIEAAQARFPDAQIDPFKARNEMMHRYIAGLLGLCVLAVFILAQRLRRARGLSAALLALVMFQAALGMWTVTMNLMPVVVVAHLFGGFALLSMLVLLRVELGRDPAGPADPVEPRLTRLLPLAWLGLAVLLAQIALGGWTSANYAAAVCYQLPFCEGGWHAQFSLRAAFSLPLGHETYEYGVLPYEARMSIHVLHRLGALVATAVLAGLVLLCMRRALSARLRGLAAAVGVLLVLQVTLGLINVVGQVPLFNAVAHNVTAACLLAALVLLVRQLHVQSGQALHARGRARPGAAYGVAVQGPMKLR</sequence>
<evidence type="ECO:0000256" key="3">
    <source>
        <dbReference type="ARBA" id="ARBA00022692"/>
    </source>
</evidence>
<accession>A0ABW3WDE9</accession>
<dbReference type="PANTHER" id="PTHR35457">
    <property type="entry name" value="HEME A SYNTHASE"/>
    <property type="match status" value="1"/>
</dbReference>
<dbReference type="InterPro" id="IPR050450">
    <property type="entry name" value="COX15/CtaA_HemeA_synthase"/>
</dbReference>
<evidence type="ECO:0000256" key="4">
    <source>
        <dbReference type="ARBA" id="ARBA00022723"/>
    </source>
</evidence>
<protein>
    <submittedName>
        <fullName evidence="13">Heme A synthase</fullName>
    </submittedName>
</protein>
<keyword evidence="6" id="KW-0560">Oxidoreductase</keyword>
<proteinExistence type="predicted"/>
<evidence type="ECO:0000313" key="13">
    <source>
        <dbReference type="EMBL" id="MFD1263514.1"/>
    </source>
</evidence>
<comment type="caution">
    <text evidence="13">The sequence shown here is derived from an EMBL/GenBank/DDBJ whole genome shotgun (WGS) entry which is preliminary data.</text>
</comment>
<feature type="transmembrane region" description="Helical" evidence="12">
    <location>
        <begin position="170"/>
        <end position="187"/>
    </location>
</feature>
<evidence type="ECO:0000256" key="8">
    <source>
        <dbReference type="ARBA" id="ARBA00023133"/>
    </source>
</evidence>
<gene>
    <name evidence="13" type="ORF">ACFQ4M_07940</name>
</gene>
<keyword evidence="9 12" id="KW-0472">Membrane</keyword>
<dbReference type="PANTHER" id="PTHR35457:SF1">
    <property type="entry name" value="HEME A SYNTHASE"/>
    <property type="match status" value="1"/>
</dbReference>
<evidence type="ECO:0000313" key="14">
    <source>
        <dbReference type="Proteomes" id="UP001597158"/>
    </source>
</evidence>
<evidence type="ECO:0000256" key="7">
    <source>
        <dbReference type="ARBA" id="ARBA00023004"/>
    </source>
</evidence>
<keyword evidence="7" id="KW-0408">Iron</keyword>
<keyword evidence="4" id="KW-0479">Metal-binding</keyword>
<dbReference type="EMBL" id="JBHTMC010000014">
    <property type="protein sequence ID" value="MFD1263514.1"/>
    <property type="molecule type" value="Genomic_DNA"/>
</dbReference>
<comment type="pathway">
    <text evidence="11">Porphyrin-containing compound metabolism.</text>
</comment>
<feature type="transmembrane region" description="Helical" evidence="12">
    <location>
        <begin position="276"/>
        <end position="295"/>
    </location>
</feature>
<feature type="transmembrane region" description="Helical" evidence="12">
    <location>
        <begin position="301"/>
        <end position="322"/>
    </location>
</feature>
<evidence type="ECO:0000256" key="1">
    <source>
        <dbReference type="ARBA" id="ARBA00004141"/>
    </source>
</evidence>
<keyword evidence="2" id="KW-1003">Cell membrane</keyword>
<feature type="transmembrane region" description="Helical" evidence="12">
    <location>
        <begin position="129"/>
        <end position="150"/>
    </location>
</feature>